<dbReference type="GeneID" id="63823091"/>
<name>A0A165II53_9APHY</name>
<keyword evidence="2" id="KW-1185">Reference proteome</keyword>
<dbReference type="RefSeq" id="XP_040770617.1">
    <property type="nucleotide sequence ID" value="XM_040906062.1"/>
</dbReference>
<proteinExistence type="predicted"/>
<reference evidence="1 2" key="1">
    <citation type="journal article" date="2016" name="Mol. Biol. Evol.">
        <title>Comparative Genomics of Early-Diverging Mushroom-Forming Fungi Provides Insights into the Origins of Lignocellulose Decay Capabilities.</title>
        <authorList>
            <person name="Nagy L.G."/>
            <person name="Riley R."/>
            <person name="Tritt A."/>
            <person name="Adam C."/>
            <person name="Daum C."/>
            <person name="Floudas D."/>
            <person name="Sun H."/>
            <person name="Yadav J.S."/>
            <person name="Pangilinan J."/>
            <person name="Larsson K.H."/>
            <person name="Matsuura K."/>
            <person name="Barry K."/>
            <person name="Labutti K."/>
            <person name="Kuo R."/>
            <person name="Ohm R.A."/>
            <person name="Bhattacharya S.S."/>
            <person name="Shirouzu T."/>
            <person name="Yoshinaga Y."/>
            <person name="Martin F.M."/>
            <person name="Grigoriev I.V."/>
            <person name="Hibbett D.S."/>
        </authorList>
    </citation>
    <scope>NUCLEOTIDE SEQUENCE [LARGE SCALE GENOMIC DNA]</scope>
    <source>
        <strain evidence="1 2">93-53</strain>
    </source>
</reference>
<sequence length="156" mass="17926">MLPFDAILFPADERPPHLVALMTSPLTMAISNPPEPYRCGRIPHPEMYMEYIAEGLGPRSWRFQVVEQLEHMSRKFSTPYILFYPIVSRDGMPFPVNKCIREIQGQTFNEANAWCGNIIIAKYRDQSYSTMMHATMADFPILKNWLSKPKAVAGLM</sequence>
<evidence type="ECO:0000313" key="2">
    <source>
        <dbReference type="Proteomes" id="UP000076871"/>
    </source>
</evidence>
<evidence type="ECO:0000313" key="1">
    <source>
        <dbReference type="EMBL" id="KZT13107.1"/>
    </source>
</evidence>
<dbReference type="EMBL" id="KV427605">
    <property type="protein sequence ID" value="KZT13107.1"/>
    <property type="molecule type" value="Genomic_DNA"/>
</dbReference>
<dbReference type="Proteomes" id="UP000076871">
    <property type="component" value="Unassembled WGS sequence"/>
</dbReference>
<dbReference type="InParanoid" id="A0A165II53"/>
<dbReference type="AlphaFoldDB" id="A0A165II53"/>
<organism evidence="1 2">
    <name type="scientific">Laetiporus sulphureus 93-53</name>
    <dbReference type="NCBI Taxonomy" id="1314785"/>
    <lineage>
        <taxon>Eukaryota</taxon>
        <taxon>Fungi</taxon>
        <taxon>Dikarya</taxon>
        <taxon>Basidiomycota</taxon>
        <taxon>Agaricomycotina</taxon>
        <taxon>Agaricomycetes</taxon>
        <taxon>Polyporales</taxon>
        <taxon>Laetiporus</taxon>
    </lineage>
</organism>
<dbReference type="OrthoDB" id="3147730at2759"/>
<gene>
    <name evidence="1" type="ORF">LAESUDRAFT_690288</name>
</gene>
<accession>A0A165II53</accession>
<protein>
    <submittedName>
        <fullName evidence="1">Uncharacterized protein</fullName>
    </submittedName>
</protein>